<comment type="caution">
    <text evidence="1">The sequence shown here is derived from an EMBL/GenBank/DDBJ whole genome shotgun (WGS) entry which is preliminary data.</text>
</comment>
<dbReference type="Proteomes" id="UP001218188">
    <property type="component" value="Unassembled WGS sequence"/>
</dbReference>
<keyword evidence="2" id="KW-1185">Reference proteome</keyword>
<evidence type="ECO:0000313" key="2">
    <source>
        <dbReference type="Proteomes" id="UP001218188"/>
    </source>
</evidence>
<gene>
    <name evidence="1" type="ORF">C8F04DRAFT_1116694</name>
</gene>
<dbReference type="AlphaFoldDB" id="A0AAD6SML4"/>
<proteinExistence type="predicted"/>
<accession>A0AAD6SML4</accession>
<sequence length="276" mass="31584">MDSECSFPLDIEREIFETTAIRYRKSIPTLLRVCHRVHTWVEPLLYAALHISKANDSILAVLRSKPATFLQNAVRHVFLHHTADTKEVNQEVLSTCSGIINLVIDRGFDLDLLPILDTMHLRRLDLYVPPIGSQWAHSILKHPLFFSITHLSFYQNHNDDPEPSKWDDWSQLAALPALTHLCLSEDISSVFPETLNKCRRLVLAVTLFWTRAFRTRAIAFVQRLAFTDARFLVMVTPNAVTSEWQMGARGGDDFWVRAEKFIARRQAGEIESAYGG</sequence>
<evidence type="ECO:0000313" key="1">
    <source>
        <dbReference type="EMBL" id="KAJ7029358.1"/>
    </source>
</evidence>
<organism evidence="1 2">
    <name type="scientific">Mycena alexandri</name>
    <dbReference type="NCBI Taxonomy" id="1745969"/>
    <lineage>
        <taxon>Eukaryota</taxon>
        <taxon>Fungi</taxon>
        <taxon>Dikarya</taxon>
        <taxon>Basidiomycota</taxon>
        <taxon>Agaricomycotina</taxon>
        <taxon>Agaricomycetes</taxon>
        <taxon>Agaricomycetidae</taxon>
        <taxon>Agaricales</taxon>
        <taxon>Marasmiineae</taxon>
        <taxon>Mycenaceae</taxon>
        <taxon>Mycena</taxon>
    </lineage>
</organism>
<dbReference type="EMBL" id="JARJCM010000102">
    <property type="protein sequence ID" value="KAJ7029358.1"/>
    <property type="molecule type" value="Genomic_DNA"/>
</dbReference>
<protein>
    <submittedName>
        <fullName evidence="1">Uncharacterized protein</fullName>
    </submittedName>
</protein>
<reference evidence="1" key="1">
    <citation type="submission" date="2023-03" db="EMBL/GenBank/DDBJ databases">
        <title>Massive genome expansion in bonnet fungi (Mycena s.s.) driven by repeated elements and novel gene families across ecological guilds.</title>
        <authorList>
            <consortium name="Lawrence Berkeley National Laboratory"/>
            <person name="Harder C.B."/>
            <person name="Miyauchi S."/>
            <person name="Viragh M."/>
            <person name="Kuo A."/>
            <person name="Thoen E."/>
            <person name="Andreopoulos B."/>
            <person name="Lu D."/>
            <person name="Skrede I."/>
            <person name="Drula E."/>
            <person name="Henrissat B."/>
            <person name="Morin E."/>
            <person name="Kohler A."/>
            <person name="Barry K."/>
            <person name="LaButti K."/>
            <person name="Morin E."/>
            <person name="Salamov A."/>
            <person name="Lipzen A."/>
            <person name="Mereny Z."/>
            <person name="Hegedus B."/>
            <person name="Baldrian P."/>
            <person name="Stursova M."/>
            <person name="Weitz H."/>
            <person name="Taylor A."/>
            <person name="Grigoriev I.V."/>
            <person name="Nagy L.G."/>
            <person name="Martin F."/>
            <person name="Kauserud H."/>
        </authorList>
    </citation>
    <scope>NUCLEOTIDE SEQUENCE</scope>
    <source>
        <strain evidence="1">CBHHK200</strain>
    </source>
</reference>
<name>A0AAD6SML4_9AGAR</name>